<keyword evidence="10" id="KW-1185">Reference proteome</keyword>
<comment type="subcellular location">
    <subcellularLocation>
        <location evidence="1 7">Cell membrane</location>
        <topology evidence="1 7">Multi-pass membrane protein</topology>
    </subcellularLocation>
</comment>
<feature type="transmembrane region" description="Helical" evidence="7">
    <location>
        <begin position="105"/>
        <end position="126"/>
    </location>
</feature>
<dbReference type="Proteomes" id="UP001596527">
    <property type="component" value="Unassembled WGS sequence"/>
</dbReference>
<reference evidence="10" key="1">
    <citation type="journal article" date="2019" name="Int. J. Syst. Evol. Microbiol.">
        <title>The Global Catalogue of Microorganisms (GCM) 10K type strain sequencing project: providing services to taxonomists for standard genome sequencing and annotation.</title>
        <authorList>
            <consortium name="The Broad Institute Genomics Platform"/>
            <consortium name="The Broad Institute Genome Sequencing Center for Infectious Disease"/>
            <person name="Wu L."/>
            <person name="Ma J."/>
        </authorList>
    </citation>
    <scope>NUCLEOTIDE SEQUENCE [LARGE SCALE GENOMIC DNA]</scope>
    <source>
        <strain evidence="10">CCUG 56698</strain>
    </source>
</reference>
<evidence type="ECO:0000256" key="4">
    <source>
        <dbReference type="ARBA" id="ARBA00022692"/>
    </source>
</evidence>
<dbReference type="SUPFAM" id="SSF161098">
    <property type="entry name" value="MetI-like"/>
    <property type="match status" value="1"/>
</dbReference>
<keyword evidence="4 7" id="KW-0812">Transmembrane</keyword>
<keyword evidence="6 7" id="KW-0472">Membrane</keyword>
<feature type="domain" description="ABC transmembrane type-1" evidence="8">
    <location>
        <begin position="70"/>
        <end position="259"/>
    </location>
</feature>
<dbReference type="PROSITE" id="PS50928">
    <property type="entry name" value="ABC_TM1"/>
    <property type="match status" value="1"/>
</dbReference>
<dbReference type="InterPro" id="IPR000515">
    <property type="entry name" value="MetI-like"/>
</dbReference>
<dbReference type="Gene3D" id="1.10.3720.10">
    <property type="entry name" value="MetI-like"/>
    <property type="match status" value="1"/>
</dbReference>
<gene>
    <name evidence="9" type="ORF">ACFQWG_01595</name>
</gene>
<keyword evidence="3" id="KW-1003">Cell membrane</keyword>
<evidence type="ECO:0000313" key="9">
    <source>
        <dbReference type="EMBL" id="MFC7579920.1"/>
    </source>
</evidence>
<dbReference type="RefSeq" id="WP_291495250.1">
    <property type="nucleotide sequence ID" value="NZ_JBHTEF010000001.1"/>
</dbReference>
<dbReference type="CDD" id="cd06261">
    <property type="entry name" value="TM_PBP2"/>
    <property type="match status" value="1"/>
</dbReference>
<evidence type="ECO:0000256" key="1">
    <source>
        <dbReference type="ARBA" id="ARBA00004651"/>
    </source>
</evidence>
<feature type="transmembrane region" description="Helical" evidence="7">
    <location>
        <begin position="70"/>
        <end position="98"/>
    </location>
</feature>
<dbReference type="EMBL" id="JBHTEF010000001">
    <property type="protein sequence ID" value="MFC7579920.1"/>
    <property type="molecule type" value="Genomic_DNA"/>
</dbReference>
<keyword evidence="5 7" id="KW-1133">Transmembrane helix</keyword>
<evidence type="ECO:0000256" key="2">
    <source>
        <dbReference type="ARBA" id="ARBA00022448"/>
    </source>
</evidence>
<evidence type="ECO:0000256" key="6">
    <source>
        <dbReference type="ARBA" id="ARBA00023136"/>
    </source>
</evidence>
<protein>
    <submittedName>
        <fullName evidence="9">Carbohydrate ABC transporter permease</fullName>
    </submittedName>
</protein>
<accession>A0ABW2SJ29</accession>
<evidence type="ECO:0000259" key="8">
    <source>
        <dbReference type="PROSITE" id="PS50928"/>
    </source>
</evidence>
<dbReference type="PANTHER" id="PTHR43744">
    <property type="entry name" value="ABC TRANSPORTER PERMEASE PROTEIN MG189-RELATED-RELATED"/>
    <property type="match status" value="1"/>
</dbReference>
<dbReference type="PANTHER" id="PTHR43744:SF8">
    <property type="entry name" value="SN-GLYCEROL-3-PHOSPHATE TRANSPORT SYSTEM PERMEASE PROTEIN UGPE"/>
    <property type="match status" value="1"/>
</dbReference>
<evidence type="ECO:0000256" key="3">
    <source>
        <dbReference type="ARBA" id="ARBA00022475"/>
    </source>
</evidence>
<dbReference type="InterPro" id="IPR035906">
    <property type="entry name" value="MetI-like_sf"/>
</dbReference>
<comment type="caution">
    <text evidence="9">The sequence shown here is derived from an EMBL/GenBank/DDBJ whole genome shotgun (WGS) entry which is preliminary data.</text>
</comment>
<evidence type="ECO:0000313" key="10">
    <source>
        <dbReference type="Proteomes" id="UP001596527"/>
    </source>
</evidence>
<feature type="transmembrane region" description="Helical" evidence="7">
    <location>
        <begin position="180"/>
        <end position="202"/>
    </location>
</feature>
<dbReference type="Pfam" id="PF00528">
    <property type="entry name" value="BPD_transp_1"/>
    <property type="match status" value="1"/>
</dbReference>
<feature type="transmembrane region" description="Helical" evidence="7">
    <location>
        <begin position="242"/>
        <end position="263"/>
    </location>
</feature>
<evidence type="ECO:0000256" key="5">
    <source>
        <dbReference type="ARBA" id="ARBA00022989"/>
    </source>
</evidence>
<sequence length="273" mass="29346">MRTALLLLAAVVLCAVFILPALWMLLGSFRPSAQILSSLSPLSWHSLFPESFSWDNYSSLLLGRGFGRSLVNSAIVCLASVAIGLVMSLMAAYALAVLEFRGRGIAFAFVIVGFMVPFEAVAIPLSDLFTQWGLANTYLGLILPGIGNGLAIFNLRQFFLGIPKSYREAAMLDGASEPRILLGIYAPISVPALINTSLLIFLGQWSSYLWPLLLVSKTDMQVAPVALANTFGEHGVDYGQNFAGAILLSLVPAMMMLILQRFFASGASSSGEK</sequence>
<comment type="similarity">
    <text evidence="7">Belongs to the binding-protein-dependent transport system permease family.</text>
</comment>
<keyword evidence="2 7" id="KW-0813">Transport</keyword>
<organism evidence="9 10">
    <name type="scientific">Schaalia naturae</name>
    <dbReference type="NCBI Taxonomy" id="635203"/>
    <lineage>
        <taxon>Bacteria</taxon>
        <taxon>Bacillati</taxon>
        <taxon>Actinomycetota</taxon>
        <taxon>Actinomycetes</taxon>
        <taxon>Actinomycetales</taxon>
        <taxon>Actinomycetaceae</taxon>
        <taxon>Schaalia</taxon>
    </lineage>
</organism>
<proteinExistence type="inferred from homology"/>
<feature type="transmembrane region" description="Helical" evidence="7">
    <location>
        <begin position="138"/>
        <end position="159"/>
    </location>
</feature>
<evidence type="ECO:0000256" key="7">
    <source>
        <dbReference type="RuleBase" id="RU363032"/>
    </source>
</evidence>
<name>A0ABW2SJ29_9ACTO</name>